<evidence type="ECO:0000313" key="16">
    <source>
        <dbReference type="EMBL" id="KKH09369.1"/>
    </source>
</evidence>
<dbReference type="Proteomes" id="UP000034577">
    <property type="component" value="Unassembled WGS sequence"/>
</dbReference>
<evidence type="ECO:0000313" key="44">
    <source>
        <dbReference type="Proteomes" id="UP000034667"/>
    </source>
</evidence>
<evidence type="ECO:0000313" key="41">
    <source>
        <dbReference type="Proteomes" id="UP000034409"/>
    </source>
</evidence>
<dbReference type="EMBL" id="JJQB01000050">
    <property type="protein sequence ID" value="KKH21352.1"/>
    <property type="molecule type" value="Genomic_DNA"/>
</dbReference>
<reference evidence="27 28" key="1">
    <citation type="journal article" date="2015" name="ISME J.">
        <title>Genomic and phenotypic differentiation among Methanosarcina mazei populations from Columbia River sediment.</title>
        <authorList>
            <person name="Youngblut N.D."/>
            <person name="Wirth J.S."/>
            <person name="Henriksen J.R."/>
            <person name="Smith M."/>
            <person name="Simon H."/>
            <person name="Metcalf W.W."/>
            <person name="Whitaker R.J."/>
        </authorList>
    </citation>
    <scope>NUCLEOTIDE SEQUENCE [LARGE SCALE GENOMIC DNA]</scope>
    <source>
        <strain evidence="18 30">1.F.A.1A.3</strain>
        <strain evidence="19 46">1.F.A.1B.3</strain>
        <strain evidence="20 29">1.F.A.1B.4</strain>
        <strain evidence="23 34">1.F.A.2.8</strain>
        <strain evidence="22 48">1.F.M.0.5</strain>
        <strain evidence="21 38">1.H.A.0.1</strain>
        <strain evidence="24 45">1.H.A.1A.4</strain>
        <strain evidence="25 36">1.H.A.2.1</strain>
        <strain evidence="3 40">3.F.A.1A.1</strain>
        <strain evidence="1 27">3.F.A.1A.3</strain>
        <strain evidence="2 37">3.F.A.1B.1</strain>
        <strain evidence="5 43">3.F.A.2.12</strain>
        <strain evidence="4 44">3.F.A.2.3</strain>
        <strain evidence="6 32">3.F.A.2.5</strain>
        <strain evidence="7 33">3.F.A.2.6</strain>
        <strain evidence="8 35">3.F.A.2.7</strain>
        <strain evidence="9 42">3.F.T.2.1</strain>
        <strain evidence="11">3.H.A.1A.1</strain>
        <strain evidence="10 31">3.H.A.1A.2</strain>
        <strain evidence="12 28">3.H.A.2.5</strain>
        <strain evidence="13 50">3.H.A.2.6</strain>
        <strain evidence="14 41">3.H.A.2.8</strain>
        <strain evidence="17 39">3.H.M.2.7</strain>
        <strain evidence="16 47">3.H.T.1A.1</strain>
        <strain evidence="15 49">3.H.T.1A.2</strain>
    </source>
</reference>
<dbReference type="EMBL" id="JJPX01000036">
    <property type="protein sequence ID" value="KKH12768.1"/>
    <property type="molecule type" value="Genomic_DNA"/>
</dbReference>
<sequence>MKEANKVTTIAIPSMSDSRLEPGISAYSGSCKSSTNQGSAGYAGRVSMRFRILTMEYSTCNYQSVSGKMNY</sequence>
<dbReference type="Proteomes" id="UP000034387">
    <property type="component" value="Unassembled WGS sequence"/>
</dbReference>
<evidence type="ECO:0000313" key="1">
    <source>
        <dbReference type="EMBL" id="KKG29178.1"/>
    </source>
</evidence>
<evidence type="ECO:0000313" key="49">
    <source>
        <dbReference type="Proteomes" id="UP000034944"/>
    </source>
</evidence>
<evidence type="ECO:0000313" key="35">
    <source>
        <dbReference type="Proteomes" id="UP000034243"/>
    </source>
</evidence>
<dbReference type="EMBL" id="JJPF01000065">
    <property type="protein sequence ID" value="KKG43330.1"/>
    <property type="molecule type" value="Genomic_DNA"/>
</dbReference>
<evidence type="ECO:0000313" key="50">
    <source>
        <dbReference type="Proteomes" id="UP000034950"/>
    </source>
</evidence>
<evidence type="ECO:0000313" key="2">
    <source>
        <dbReference type="EMBL" id="KKG30894.1"/>
    </source>
</evidence>
<dbReference type="Proteomes" id="UP000034667">
    <property type="component" value="Unassembled WGS sequence"/>
</dbReference>
<dbReference type="EMBL" id="JJQA01000045">
    <property type="protein sequence ID" value="KKH18154.1"/>
    <property type="molecule type" value="Genomic_DNA"/>
</dbReference>
<evidence type="ECO:0000313" key="3">
    <source>
        <dbReference type="EMBL" id="KKG37675.1"/>
    </source>
</evidence>
<evidence type="ECO:0000313" key="10">
    <source>
        <dbReference type="EMBL" id="KKG67702.1"/>
    </source>
</evidence>
<dbReference type="EMBL" id="JJPB01000120">
    <property type="protein sequence ID" value="KKG29178.1"/>
    <property type="molecule type" value="Genomic_DNA"/>
</dbReference>
<evidence type="ECO:0000313" key="37">
    <source>
        <dbReference type="Proteomes" id="UP000034298"/>
    </source>
</evidence>
<evidence type="ECO:0000313" key="26">
    <source>
        <dbReference type="EMBL" id="QCR14732.1"/>
    </source>
</evidence>
<dbReference type="EMBL" id="JJPE01000152">
    <property type="protein sequence ID" value="KKG40407.1"/>
    <property type="molecule type" value="Genomic_DNA"/>
</dbReference>
<dbReference type="EMBL" id="JJPC01000149">
    <property type="protein sequence ID" value="KKG30894.1"/>
    <property type="molecule type" value="Genomic_DNA"/>
</dbReference>
<dbReference type="EMBL" id="JJQK01000165">
    <property type="protein sequence ID" value="KKH49569.1"/>
    <property type="molecule type" value="Genomic_DNA"/>
</dbReference>
<dbReference type="Proteomes" id="UP000034424">
    <property type="component" value="Unassembled WGS sequence"/>
</dbReference>
<evidence type="ECO:0000313" key="7">
    <source>
        <dbReference type="EMBL" id="KKG53503.1"/>
    </source>
</evidence>
<evidence type="ECO:0000313" key="36">
    <source>
        <dbReference type="Proteomes" id="UP000034259"/>
    </source>
</evidence>
<evidence type="ECO:0000313" key="21">
    <source>
        <dbReference type="EMBL" id="KKH27261.1"/>
    </source>
</evidence>
<dbReference type="Proteomes" id="UP000033889">
    <property type="component" value="Unassembled WGS sequence"/>
</dbReference>
<reference evidence="26 51" key="2">
    <citation type="submission" date="2018-05" db="EMBL/GenBank/DDBJ databases">
        <title>Methanosarcina gilichinskyana sp. nov., a novel methanogenic archaeon isolated from Holocene permafrost, North East Russia.</title>
        <authorList>
            <person name="Oshurkova V."/>
            <person name="Meer M."/>
            <person name="Bochkareva O."/>
            <person name="Shcherbakova V."/>
        </authorList>
    </citation>
    <scope>NUCLEOTIDE SEQUENCE [LARGE SCALE GENOMIC DNA]</scope>
    <source>
        <strain evidence="26 51">JL01</strain>
    </source>
</reference>
<evidence type="ECO:0000313" key="25">
    <source>
        <dbReference type="EMBL" id="KKH49569.1"/>
    </source>
</evidence>
<dbReference type="EMBL" id="JJPR01000093">
    <property type="protein sequence ID" value="KKG86145.1"/>
    <property type="molecule type" value="Genomic_DNA"/>
</dbReference>
<evidence type="ECO:0000313" key="43">
    <source>
        <dbReference type="Proteomes" id="UP000034577"/>
    </source>
</evidence>
<dbReference type="GeneID" id="24881777"/>
<evidence type="ECO:0000313" key="46">
    <source>
        <dbReference type="Proteomes" id="UP000034733"/>
    </source>
</evidence>
<dbReference type="Proteomes" id="UP000034243">
    <property type="component" value="Unassembled WGS sequence"/>
</dbReference>
<dbReference type="EMBL" id="JJPG01000055">
    <property type="protein sequence ID" value="KKG53503.1"/>
    <property type="molecule type" value="Genomic_DNA"/>
</dbReference>
<dbReference type="Proteomes" id="UP000034409">
    <property type="component" value="Unassembled WGS sequence"/>
</dbReference>
<dbReference type="RefSeq" id="WP_048037208.1">
    <property type="nucleotide sequence ID" value="NZ_CP029709.1"/>
</dbReference>
<dbReference type="Proteomes" id="UP000034195">
    <property type="component" value="Unassembled WGS sequence"/>
</dbReference>
<dbReference type="Proteomes" id="UP000034227">
    <property type="component" value="Unassembled WGS sequence"/>
</dbReference>
<evidence type="ECO:0000313" key="5">
    <source>
        <dbReference type="EMBL" id="KKG40732.1"/>
    </source>
</evidence>
<evidence type="ECO:0000313" key="14">
    <source>
        <dbReference type="EMBL" id="KKG94236.1"/>
    </source>
</evidence>
<dbReference type="Proteomes" id="UP000034921">
    <property type="component" value="Unassembled WGS sequence"/>
</dbReference>
<protein>
    <submittedName>
        <fullName evidence="9">Uncharacterized protein</fullName>
    </submittedName>
</protein>
<evidence type="ECO:0000313" key="4">
    <source>
        <dbReference type="EMBL" id="KKG40407.1"/>
    </source>
</evidence>
<dbReference type="EMBL" id="JJQD01000004">
    <property type="protein sequence ID" value="KKH33468.1"/>
    <property type="molecule type" value="Genomic_DNA"/>
</dbReference>
<dbReference type="EMBL" id="JJPY01000054">
    <property type="protein sequence ID" value="KKH09369.1"/>
    <property type="molecule type" value="Genomic_DNA"/>
</dbReference>
<evidence type="ECO:0000313" key="11">
    <source>
        <dbReference type="EMBL" id="KKG76740.1"/>
    </source>
</evidence>
<dbReference type="Proteomes" id="UP000034338">
    <property type="component" value="Unassembled WGS sequence"/>
</dbReference>
<dbReference type="EMBL" id="JJPL01000050">
    <property type="protein sequence ID" value="KKG66567.1"/>
    <property type="molecule type" value="Genomic_DNA"/>
</dbReference>
<evidence type="ECO:0000313" key="29">
    <source>
        <dbReference type="Proteomes" id="UP000033987"/>
    </source>
</evidence>
<dbReference type="Proteomes" id="UP000034399">
    <property type="component" value="Unassembled WGS sequence"/>
</dbReference>
<dbReference type="EMBL" id="CP029709">
    <property type="protein sequence ID" value="QCR14732.1"/>
    <property type="molecule type" value="Genomic_DNA"/>
</dbReference>
<dbReference type="EMBL" id="JJPD01000110">
    <property type="protein sequence ID" value="KKG40732.1"/>
    <property type="molecule type" value="Genomic_DNA"/>
</dbReference>
<evidence type="ECO:0000313" key="28">
    <source>
        <dbReference type="Proteomes" id="UP000033889"/>
    </source>
</evidence>
<dbReference type="Proteomes" id="UP000034259">
    <property type="component" value="Unassembled WGS sequence"/>
</dbReference>
<dbReference type="Proteomes" id="UP000034820">
    <property type="component" value="Unassembled WGS sequence"/>
</dbReference>
<evidence type="ECO:0000313" key="24">
    <source>
        <dbReference type="EMBL" id="KKH43341.1"/>
    </source>
</evidence>
<evidence type="ECO:0000313" key="51">
    <source>
        <dbReference type="Proteomes" id="UP000300067"/>
    </source>
</evidence>
<evidence type="ECO:0000313" key="45">
    <source>
        <dbReference type="Proteomes" id="UP000034672"/>
    </source>
</evidence>
<evidence type="ECO:0000313" key="6">
    <source>
        <dbReference type="EMBL" id="KKG43330.1"/>
    </source>
</evidence>
<evidence type="ECO:0000313" key="12">
    <source>
        <dbReference type="EMBL" id="KKG80296.1"/>
    </source>
</evidence>
<evidence type="ECO:0000313" key="40">
    <source>
        <dbReference type="Proteomes" id="UP000034399"/>
    </source>
</evidence>
<dbReference type="Proteomes" id="UP000033878">
    <property type="component" value="Unassembled WGS sequence"/>
</dbReference>
<dbReference type="PATRIC" id="fig|2209.39.peg.4259"/>
<organism evidence="9 42">
    <name type="scientific">Methanosarcina mazei</name>
    <name type="common">Methanosarcina frisia</name>
    <dbReference type="NCBI Taxonomy" id="2209"/>
    <lineage>
        <taxon>Archaea</taxon>
        <taxon>Methanobacteriati</taxon>
        <taxon>Methanobacteriota</taxon>
        <taxon>Stenosarchaea group</taxon>
        <taxon>Methanomicrobia</taxon>
        <taxon>Methanosarcinales</taxon>
        <taxon>Methanosarcinaceae</taxon>
        <taxon>Methanosarcina</taxon>
    </lineage>
</organism>
<dbReference type="Proteomes" id="UP000034944">
    <property type="component" value="Unassembled WGS sequence"/>
</dbReference>
<dbReference type="AlphaFoldDB" id="A0A0F8GMN5"/>
<evidence type="ECO:0000313" key="8">
    <source>
        <dbReference type="EMBL" id="KKG56363.1"/>
    </source>
</evidence>
<evidence type="ECO:0000313" key="23">
    <source>
        <dbReference type="EMBL" id="KKH33468.1"/>
    </source>
</evidence>
<name>A0A0F8GMN5_METMZ</name>
<dbReference type="EMBL" id="JJPH01000002">
    <property type="protein sequence ID" value="KKG56363.1"/>
    <property type="molecule type" value="Genomic_DNA"/>
</dbReference>
<evidence type="ECO:0000313" key="48">
    <source>
        <dbReference type="Proteomes" id="UP000034921"/>
    </source>
</evidence>
<dbReference type="Proteomes" id="UP000034298">
    <property type="component" value="Unassembled WGS sequence"/>
</dbReference>
<evidence type="ECO:0000313" key="20">
    <source>
        <dbReference type="EMBL" id="KKH21571.1"/>
    </source>
</evidence>
<dbReference type="EMBL" id="JJQF01000133">
    <property type="protein sequence ID" value="KKH27261.1"/>
    <property type="molecule type" value="Genomic_DNA"/>
</dbReference>
<dbReference type="EMBL" id="JJPM01000112">
    <property type="protein sequence ID" value="KKG76740.1"/>
    <property type="molecule type" value="Genomic_DNA"/>
</dbReference>
<evidence type="ECO:0000313" key="33">
    <source>
        <dbReference type="Proteomes" id="UP000034195"/>
    </source>
</evidence>
<evidence type="ECO:0000313" key="42">
    <source>
        <dbReference type="Proteomes" id="UP000034424"/>
    </source>
</evidence>
<evidence type="ECO:0000313" key="22">
    <source>
        <dbReference type="EMBL" id="KKH29176.1"/>
    </source>
</evidence>
<accession>A0A0F8GMN5</accession>
<evidence type="ECO:0000313" key="27">
    <source>
        <dbReference type="Proteomes" id="UP000033878"/>
    </source>
</evidence>
<evidence type="ECO:0000313" key="19">
    <source>
        <dbReference type="EMBL" id="KKH21352.1"/>
    </source>
</evidence>
<dbReference type="Proteomes" id="UP000300067">
    <property type="component" value="Chromosome"/>
</dbReference>
<dbReference type="Proteomes" id="UP000034733">
    <property type="component" value="Unassembled WGS sequence"/>
</dbReference>
<dbReference type="EMBL" id="JJPS01000024">
    <property type="protein sequence ID" value="KKG94236.1"/>
    <property type="molecule type" value="Genomic_DNA"/>
</dbReference>
<evidence type="ECO:0000313" key="13">
    <source>
        <dbReference type="EMBL" id="KKG86145.1"/>
    </source>
</evidence>
<dbReference type="Proteomes" id="UP000034672">
    <property type="component" value="Unassembled WGS sequence"/>
</dbReference>
<evidence type="ECO:0000313" key="15">
    <source>
        <dbReference type="EMBL" id="KKH07703.1"/>
    </source>
</evidence>
<evidence type="ECO:0000313" key="30">
    <source>
        <dbReference type="Proteomes" id="UP000034064"/>
    </source>
</evidence>
<evidence type="ECO:0000313" key="9">
    <source>
        <dbReference type="EMBL" id="KKG66567.1"/>
    </source>
</evidence>
<proteinExistence type="predicted"/>
<dbReference type="EMBL" id="JJQI01000001">
    <property type="protein sequence ID" value="KKH43341.1"/>
    <property type="molecule type" value="Genomic_DNA"/>
</dbReference>
<evidence type="ECO:0000313" key="47">
    <source>
        <dbReference type="Proteomes" id="UP000034820"/>
    </source>
</evidence>
<evidence type="ECO:0000313" key="32">
    <source>
        <dbReference type="Proteomes" id="UP000034151"/>
    </source>
</evidence>
<dbReference type="Proteomes" id="UP000034151">
    <property type="component" value="Unassembled WGS sequence"/>
</dbReference>
<evidence type="ECO:0000313" key="34">
    <source>
        <dbReference type="Proteomes" id="UP000034227"/>
    </source>
</evidence>
<evidence type="ECO:0000313" key="39">
    <source>
        <dbReference type="Proteomes" id="UP000034387"/>
    </source>
</evidence>
<gene>
    <name evidence="26" type="ORF">DKM28_00465</name>
    <name evidence="2" type="ORF">DU30_13870</name>
    <name evidence="5" type="ORF">DU35_16470</name>
    <name evidence="8" type="ORF">DU36_18550</name>
    <name evidence="21" type="ORF">DU37_05535</name>
    <name evidence="7" type="ORF">DU38_00630</name>
    <name evidence="6" type="ORF">DU39_19660</name>
    <name evidence="4" type="ORF">DU41_01370</name>
    <name evidence="17" type="ORF">DU42_16345</name>
    <name evidence="11" type="ORF">DU43_03290</name>
    <name evidence="18" type="ORF">DU44_14505</name>
    <name evidence="10" type="ORF">DU46_14970</name>
    <name evidence="19" type="ORF">DU48_14510</name>
    <name evidence="1" type="ORF">DU49_12530</name>
    <name evidence="16" type="ORF">DU51_15920</name>
    <name evidence="3" type="ORF">DU52_02105</name>
    <name evidence="13" type="ORF">DU57_16155</name>
    <name evidence="23" type="ORF">DU58_04665</name>
    <name evidence="14" type="ORF">DU59_17610</name>
    <name evidence="22" type="ORF">DU60_19795</name>
    <name evidence="12" type="ORF">DU61_19745</name>
    <name evidence="15" type="ORF">DU62_14305</name>
    <name evidence="20" type="ORF">DU65_15145</name>
    <name evidence="9" type="ORF">DU67_13980</name>
    <name evidence="24" type="ORF">DU71_16615</name>
    <name evidence="25" type="ORF">DU72_19340</name>
</gene>
<dbReference type="Proteomes" id="UP000033987">
    <property type="component" value="Unassembled WGS sequence"/>
</dbReference>
<dbReference type="Proteomes" id="UP000034950">
    <property type="component" value="Unassembled WGS sequence"/>
</dbReference>
<dbReference type="EMBL" id="JJPN01000173">
    <property type="protein sequence ID" value="KKG67702.1"/>
    <property type="molecule type" value="Genomic_DNA"/>
</dbReference>
<evidence type="ECO:0000313" key="18">
    <source>
        <dbReference type="EMBL" id="KKH18154.1"/>
    </source>
</evidence>
<evidence type="ECO:0000313" key="31">
    <source>
        <dbReference type="Proteomes" id="UP000034074"/>
    </source>
</evidence>
<dbReference type="EMBL" id="JJPQ01000116">
    <property type="protein sequence ID" value="KKG80296.1"/>
    <property type="molecule type" value="Genomic_DNA"/>
</dbReference>
<dbReference type="EMBL" id="JJPZ01000138">
    <property type="protein sequence ID" value="KKH07703.1"/>
    <property type="molecule type" value="Genomic_DNA"/>
</dbReference>
<evidence type="ECO:0000313" key="38">
    <source>
        <dbReference type="Proteomes" id="UP000034338"/>
    </source>
</evidence>
<dbReference type="Proteomes" id="UP000034064">
    <property type="component" value="Unassembled WGS sequence"/>
</dbReference>
<dbReference type="EMBL" id="JJPA01000022">
    <property type="protein sequence ID" value="KKG37675.1"/>
    <property type="molecule type" value="Genomic_DNA"/>
</dbReference>
<dbReference type="EMBL" id="JJQC01000078">
    <property type="protein sequence ID" value="KKH21571.1"/>
    <property type="molecule type" value="Genomic_DNA"/>
</dbReference>
<dbReference type="Proteomes" id="UP000034074">
    <property type="component" value="Unassembled WGS sequence"/>
</dbReference>
<dbReference type="EMBL" id="JJQE01000077">
    <property type="protein sequence ID" value="KKH29176.1"/>
    <property type="molecule type" value="Genomic_DNA"/>
</dbReference>
<evidence type="ECO:0000313" key="17">
    <source>
        <dbReference type="EMBL" id="KKH12768.1"/>
    </source>
</evidence>